<evidence type="ECO:0000256" key="14">
    <source>
        <dbReference type="ARBA" id="ARBA00034100"/>
    </source>
</evidence>
<evidence type="ECO:0000256" key="11">
    <source>
        <dbReference type="ARBA" id="ARBA00023257"/>
    </source>
</evidence>
<comment type="caution">
    <text evidence="21">The sequence shown here is derived from an EMBL/GenBank/DDBJ whole genome shotgun (WGS) entry which is preliminary data.</text>
</comment>
<reference evidence="21" key="2">
    <citation type="journal article" date="2023" name="Science">
        <title>Genomic signatures of disease resistance in endangered staghorn corals.</title>
        <authorList>
            <person name="Vollmer S.V."/>
            <person name="Selwyn J.D."/>
            <person name="Despard B.A."/>
            <person name="Roesel C.L."/>
        </authorList>
    </citation>
    <scope>NUCLEOTIDE SEQUENCE</scope>
    <source>
        <strain evidence="21">K2</strain>
    </source>
</reference>
<dbReference type="InterPro" id="IPR015683">
    <property type="entry name" value="Ionotropic_Glu_rcpt"/>
</dbReference>
<evidence type="ECO:0000256" key="5">
    <source>
        <dbReference type="ARBA" id="ARBA00022989"/>
    </source>
</evidence>
<feature type="binding site" evidence="15">
    <location>
        <position position="707"/>
    </location>
    <ligand>
        <name>L-glutamate</name>
        <dbReference type="ChEBI" id="CHEBI:29985"/>
    </ligand>
</feature>
<keyword evidence="13" id="KW-0407">Ion channel</keyword>
<evidence type="ECO:0000256" key="4">
    <source>
        <dbReference type="ARBA" id="ARBA00022692"/>
    </source>
</evidence>
<feature type="site" description="Crucial to convey clamshell closure to channel opening" evidence="16">
    <location>
        <position position="686"/>
    </location>
</feature>
<dbReference type="InterPro" id="IPR028082">
    <property type="entry name" value="Peripla_BP_I"/>
</dbReference>
<feature type="site" description="Interaction with the cone snail toxin Con-ikot-ikot" evidence="16">
    <location>
        <position position="713"/>
    </location>
</feature>
<dbReference type="EMBL" id="JARQWQ010000001">
    <property type="protein sequence ID" value="KAK2574078.1"/>
    <property type="molecule type" value="Genomic_DNA"/>
</dbReference>
<dbReference type="SUPFAM" id="SSF53850">
    <property type="entry name" value="Periplasmic binding protein-like II"/>
    <property type="match status" value="1"/>
</dbReference>
<dbReference type="Gene3D" id="1.10.287.70">
    <property type="match status" value="1"/>
</dbReference>
<evidence type="ECO:0000256" key="6">
    <source>
        <dbReference type="ARBA" id="ARBA00023018"/>
    </source>
</evidence>
<accession>A0AAD9R6N5</accession>
<evidence type="ECO:0000256" key="15">
    <source>
        <dbReference type="PIRSR" id="PIRSR601508-1"/>
    </source>
</evidence>
<evidence type="ECO:0000256" key="12">
    <source>
        <dbReference type="ARBA" id="ARBA00023286"/>
    </source>
</evidence>
<dbReference type="InterPro" id="IPR019594">
    <property type="entry name" value="Glu/Gly-bd"/>
</dbReference>
<protein>
    <submittedName>
        <fullName evidence="21">Glutamate receptor 2</fullName>
    </submittedName>
</protein>
<comment type="subcellular location">
    <subcellularLocation>
        <location evidence="1">Cell membrane</location>
        <topology evidence="1">Multi-pass membrane protein</topology>
    </subcellularLocation>
    <subcellularLocation>
        <location evidence="14">Postsynaptic cell membrane</location>
    </subcellularLocation>
</comment>
<evidence type="ECO:0000256" key="9">
    <source>
        <dbReference type="ARBA" id="ARBA00023170"/>
    </source>
</evidence>
<evidence type="ECO:0000256" key="19">
    <source>
        <dbReference type="SAM" id="SignalP"/>
    </source>
</evidence>
<name>A0AAD9R6N5_ACRCE</name>
<dbReference type="Gene3D" id="3.40.190.10">
    <property type="entry name" value="Periplasmic binding protein-like II"/>
    <property type="match status" value="2"/>
</dbReference>
<feature type="binding site" evidence="15">
    <location>
        <position position="538"/>
    </location>
    <ligand>
        <name>L-glutamate</name>
        <dbReference type="ChEBI" id="CHEBI:29985"/>
    </ligand>
</feature>
<feature type="domain" description="Ionotropic glutamate receptor C-terminal" evidence="20">
    <location>
        <begin position="460"/>
        <end position="818"/>
    </location>
</feature>
<keyword evidence="19" id="KW-0732">Signal</keyword>
<proteinExistence type="predicted"/>
<evidence type="ECO:0000256" key="17">
    <source>
        <dbReference type="PIRSR" id="PIRSR601508-3"/>
    </source>
</evidence>
<evidence type="ECO:0000256" key="2">
    <source>
        <dbReference type="ARBA" id="ARBA00022448"/>
    </source>
</evidence>
<reference evidence="21" key="1">
    <citation type="journal article" date="2023" name="G3 (Bethesda)">
        <title>Whole genome assembly and annotation of the endangered Caribbean coral Acropora cervicornis.</title>
        <authorList>
            <person name="Selwyn J.D."/>
            <person name="Vollmer S.V."/>
        </authorList>
    </citation>
    <scope>NUCLEOTIDE SEQUENCE</scope>
    <source>
        <strain evidence="21">K2</strain>
    </source>
</reference>
<dbReference type="InterPro" id="IPR001828">
    <property type="entry name" value="ANF_lig-bd_rcpt"/>
</dbReference>
<evidence type="ECO:0000256" key="1">
    <source>
        <dbReference type="ARBA" id="ARBA00004651"/>
    </source>
</evidence>
<feature type="disulfide bond" evidence="17">
    <location>
        <begin position="767"/>
        <end position="822"/>
    </location>
</feature>
<feature type="binding site" evidence="15">
    <location>
        <position position="536"/>
    </location>
    <ligand>
        <name>L-glutamate</name>
        <dbReference type="ChEBI" id="CHEBI:29985"/>
    </ligand>
</feature>
<dbReference type="AlphaFoldDB" id="A0AAD9R6N5"/>
<dbReference type="GO" id="GO:0015276">
    <property type="term" value="F:ligand-gated monoatomic ion channel activity"/>
    <property type="evidence" value="ECO:0007669"/>
    <property type="project" value="InterPro"/>
</dbReference>
<keyword evidence="3" id="KW-1003">Cell membrane</keyword>
<feature type="signal peptide" evidence="19">
    <location>
        <begin position="1"/>
        <end position="35"/>
    </location>
</feature>
<evidence type="ECO:0000256" key="18">
    <source>
        <dbReference type="SAM" id="Phobius"/>
    </source>
</evidence>
<feature type="binding site" evidence="15">
    <location>
        <position position="754"/>
    </location>
    <ligand>
        <name>L-glutamate</name>
        <dbReference type="ChEBI" id="CHEBI:29985"/>
    </ligand>
</feature>
<dbReference type="SUPFAM" id="SSF81324">
    <property type="entry name" value="Voltage-gated potassium channels"/>
    <property type="match status" value="1"/>
</dbReference>
<dbReference type="Gene3D" id="3.40.50.2300">
    <property type="match status" value="2"/>
</dbReference>
<keyword evidence="7" id="KW-0406">Ion transport</keyword>
<dbReference type="Pfam" id="PF10613">
    <property type="entry name" value="Lig_chan-Glu_bd"/>
    <property type="match status" value="1"/>
</dbReference>
<keyword evidence="8 18" id="KW-0472">Membrane</keyword>
<keyword evidence="4 18" id="KW-0812">Transmembrane</keyword>
<evidence type="ECO:0000256" key="3">
    <source>
        <dbReference type="ARBA" id="ARBA00022475"/>
    </source>
</evidence>
<keyword evidence="12" id="KW-1071">Ligand-gated ion channel</keyword>
<keyword evidence="22" id="KW-1185">Reference proteome</keyword>
<dbReference type="FunFam" id="1.10.287.70:FF:000105">
    <property type="entry name" value="Eye-enriched kainate receptor, isoform A"/>
    <property type="match status" value="1"/>
</dbReference>
<dbReference type="Proteomes" id="UP001249851">
    <property type="component" value="Unassembled WGS sequence"/>
</dbReference>
<evidence type="ECO:0000313" key="22">
    <source>
        <dbReference type="Proteomes" id="UP001249851"/>
    </source>
</evidence>
<gene>
    <name evidence="21" type="ORF">P5673_000203</name>
</gene>
<evidence type="ECO:0000256" key="13">
    <source>
        <dbReference type="ARBA" id="ARBA00023303"/>
    </source>
</evidence>
<dbReference type="SMART" id="SM00079">
    <property type="entry name" value="PBPe"/>
    <property type="match status" value="1"/>
</dbReference>
<keyword evidence="5 18" id="KW-1133">Transmembrane helix</keyword>
<dbReference type="InterPro" id="IPR001320">
    <property type="entry name" value="Iontro_rcpt_C"/>
</dbReference>
<feature type="transmembrane region" description="Helical" evidence="18">
    <location>
        <begin position="841"/>
        <end position="861"/>
    </location>
</feature>
<evidence type="ECO:0000313" key="21">
    <source>
        <dbReference type="EMBL" id="KAK2574078.1"/>
    </source>
</evidence>
<organism evidence="21 22">
    <name type="scientific">Acropora cervicornis</name>
    <name type="common">Staghorn coral</name>
    <dbReference type="NCBI Taxonomy" id="6130"/>
    <lineage>
        <taxon>Eukaryota</taxon>
        <taxon>Metazoa</taxon>
        <taxon>Cnidaria</taxon>
        <taxon>Anthozoa</taxon>
        <taxon>Hexacorallia</taxon>
        <taxon>Scleractinia</taxon>
        <taxon>Astrocoeniina</taxon>
        <taxon>Acroporidae</taxon>
        <taxon>Acropora</taxon>
    </lineage>
</organism>
<dbReference type="GO" id="GO:0045211">
    <property type="term" value="C:postsynaptic membrane"/>
    <property type="evidence" value="ECO:0007669"/>
    <property type="project" value="UniProtKB-SubCell"/>
</dbReference>
<evidence type="ECO:0000256" key="16">
    <source>
        <dbReference type="PIRSR" id="PIRSR601508-2"/>
    </source>
</evidence>
<feature type="transmembrane region" description="Helical" evidence="18">
    <location>
        <begin position="656"/>
        <end position="679"/>
    </location>
</feature>
<feature type="chain" id="PRO_5041903623" evidence="19">
    <location>
        <begin position="36"/>
        <end position="935"/>
    </location>
</feature>
<keyword evidence="17" id="KW-1015">Disulfide bond</keyword>
<keyword evidence="11" id="KW-0628">Postsynaptic cell membrane</keyword>
<evidence type="ECO:0000256" key="8">
    <source>
        <dbReference type="ARBA" id="ARBA00023136"/>
    </source>
</evidence>
<evidence type="ECO:0000256" key="7">
    <source>
        <dbReference type="ARBA" id="ARBA00023065"/>
    </source>
</evidence>
<dbReference type="PRINTS" id="PR00177">
    <property type="entry name" value="NMDARECEPTOR"/>
</dbReference>
<sequence length="935" mass="105883">MWFFTCRTFLSRMESLTMTLVAFVLLLCFPGATFTSEESLQVKIGALYKANTESLLRLLEYVIDYNFNHKPNRKFALVSVKVDGEDLLSNEVLSALSRTVSIIDLACEDKKAPDLSALVHVPMVTVDPNQDASSHEFVMSVRPSYHVVNQALFDVMDSFSFSKVAVVYDASRIKQASHFFAKARRWPRFDVYMIPELQLHDREELRRSLMSLRKSHIKDIVLFCDQRDLVTIMNEALYVGINDKSYRWITSELEVAGPNQTNPAILGMVGLGLHLSDQRAARILKVRATLESGVEHSLSMYSAVKDSAIVVGQAIQEFIRNSGEGMQLISKHSSNVSCPLHSEGRQHEELGWRLLQEIRKVKFQGLTGEVQFNPRSGERRVHSGLDLLNIKEFVVPNNQQHEKQVRVQKIGSWQPDTGRDHHHVSLLDNETPLWVGDYAERVKCLNPGVMIPREKKPSPVLSIITVLEPPFVEEVNKSVQLPAGKIPKGLLHGFCIDLIEALSKEAKFDYDIYLHHSYVGMVEELKKKTKDIALAPITITAERELDIDFSKPFMDFSMSLIMQKPGEPKIDIFAFLSPFTSGVWLSTIAVVIGMTIAMCVLDYLSPFGYHSRAREAEDQQGNEFNLLNSLWFATASVLQQGPDHTPRAPSGRIMAAAFWFFILILISTYTANLAAFFTIKRTVATINSLEELENQTEFQYGVLDNGSVQTFFKTSEDPLYTRMFLHMRDHKTAVKSTAEGIRKARTEKYAYITEKPYLEYYDQQKPCNTRLLNNLLQAKGYGIALQGNSPYTNDISVAILDLRERNFIEKTRRKWWDERSQCPKPSKSKTGNTKSLEVDNMAGVFLVLIGGFVTALLLLIIEIRCKKLVVYFTSGQKSQRPATRDSEELVDTPTNPVRVAVVLSQGNKILTPRNETKPKTSRLNNWFGKAEGTVR</sequence>
<keyword evidence="2" id="KW-0813">Transport</keyword>
<feature type="transmembrane region" description="Helical" evidence="18">
    <location>
        <begin position="583"/>
        <end position="604"/>
    </location>
</feature>
<keyword evidence="6" id="KW-0770">Synapse</keyword>
<dbReference type="SUPFAM" id="SSF53822">
    <property type="entry name" value="Periplasmic binding protein-like I"/>
    <property type="match status" value="1"/>
</dbReference>
<dbReference type="InterPro" id="IPR001508">
    <property type="entry name" value="Iono_Glu_rcpt_met"/>
</dbReference>
<keyword evidence="9 21" id="KW-0675">Receptor</keyword>
<evidence type="ECO:0000256" key="10">
    <source>
        <dbReference type="ARBA" id="ARBA00023180"/>
    </source>
</evidence>
<dbReference type="Pfam" id="PF01094">
    <property type="entry name" value="ANF_receptor"/>
    <property type="match status" value="1"/>
</dbReference>
<dbReference type="PANTHER" id="PTHR18966">
    <property type="entry name" value="IONOTROPIC GLUTAMATE RECEPTOR"/>
    <property type="match status" value="1"/>
</dbReference>
<evidence type="ECO:0000259" key="20">
    <source>
        <dbReference type="SMART" id="SM00079"/>
    </source>
</evidence>
<dbReference type="GO" id="GO:0038023">
    <property type="term" value="F:signaling receptor activity"/>
    <property type="evidence" value="ECO:0007669"/>
    <property type="project" value="InterPro"/>
</dbReference>
<dbReference type="Pfam" id="PF00060">
    <property type="entry name" value="Lig_chan"/>
    <property type="match status" value="1"/>
</dbReference>
<feature type="binding site" evidence="15">
    <location>
        <position position="543"/>
    </location>
    <ligand>
        <name>L-glutamate</name>
        <dbReference type="ChEBI" id="CHEBI:29985"/>
    </ligand>
</feature>
<keyword evidence="10" id="KW-0325">Glycoprotein</keyword>